<dbReference type="EMBL" id="CM003381">
    <property type="protein sequence ID" value="KOM57359.1"/>
    <property type="molecule type" value="Genomic_DNA"/>
</dbReference>
<dbReference type="AlphaFoldDB" id="A0A0L9VRH0"/>
<sequence length="113" mass="13048">MENSSKHTAVAAWSSRSLHVLHVQQALELHYAESTQHFDDGSMVGWKRRVAATVGRRKRCSWLWKGKQQPHFTALARSGSNPVSKQQQWQHTVFKPKIAAPYHLHNHNEEEDK</sequence>
<dbReference type="Proteomes" id="UP000053144">
    <property type="component" value="Chromosome 11"/>
</dbReference>
<organism evidence="1 2">
    <name type="scientific">Phaseolus angularis</name>
    <name type="common">Azuki bean</name>
    <name type="synonym">Vigna angularis</name>
    <dbReference type="NCBI Taxonomy" id="3914"/>
    <lineage>
        <taxon>Eukaryota</taxon>
        <taxon>Viridiplantae</taxon>
        <taxon>Streptophyta</taxon>
        <taxon>Embryophyta</taxon>
        <taxon>Tracheophyta</taxon>
        <taxon>Spermatophyta</taxon>
        <taxon>Magnoliopsida</taxon>
        <taxon>eudicotyledons</taxon>
        <taxon>Gunneridae</taxon>
        <taxon>Pentapetalae</taxon>
        <taxon>rosids</taxon>
        <taxon>fabids</taxon>
        <taxon>Fabales</taxon>
        <taxon>Fabaceae</taxon>
        <taxon>Papilionoideae</taxon>
        <taxon>50 kb inversion clade</taxon>
        <taxon>NPAAA clade</taxon>
        <taxon>indigoferoid/millettioid clade</taxon>
        <taxon>Phaseoleae</taxon>
        <taxon>Vigna</taxon>
    </lineage>
</organism>
<name>A0A0L9VRH0_PHAAN</name>
<dbReference type="Gramene" id="KOM57359">
    <property type="protein sequence ID" value="KOM57359"/>
    <property type="gene ID" value="LR48_Vigan11g039200"/>
</dbReference>
<protein>
    <submittedName>
        <fullName evidence="1">Uncharacterized protein</fullName>
    </submittedName>
</protein>
<accession>A0A0L9VRH0</accession>
<evidence type="ECO:0000313" key="2">
    <source>
        <dbReference type="Proteomes" id="UP000053144"/>
    </source>
</evidence>
<evidence type="ECO:0000313" key="1">
    <source>
        <dbReference type="EMBL" id="KOM57359.1"/>
    </source>
</evidence>
<proteinExistence type="predicted"/>
<gene>
    <name evidence="1" type="ORF">LR48_Vigan11g039200</name>
</gene>
<reference evidence="2" key="1">
    <citation type="journal article" date="2015" name="Proc. Natl. Acad. Sci. U.S.A.">
        <title>Genome sequencing of adzuki bean (Vigna angularis) provides insight into high starch and low fat accumulation and domestication.</title>
        <authorList>
            <person name="Yang K."/>
            <person name="Tian Z."/>
            <person name="Chen C."/>
            <person name="Luo L."/>
            <person name="Zhao B."/>
            <person name="Wang Z."/>
            <person name="Yu L."/>
            <person name="Li Y."/>
            <person name="Sun Y."/>
            <person name="Li W."/>
            <person name="Chen Y."/>
            <person name="Li Y."/>
            <person name="Zhang Y."/>
            <person name="Ai D."/>
            <person name="Zhao J."/>
            <person name="Shang C."/>
            <person name="Ma Y."/>
            <person name="Wu B."/>
            <person name="Wang M."/>
            <person name="Gao L."/>
            <person name="Sun D."/>
            <person name="Zhang P."/>
            <person name="Guo F."/>
            <person name="Wang W."/>
            <person name="Li Y."/>
            <person name="Wang J."/>
            <person name="Varshney R.K."/>
            <person name="Wang J."/>
            <person name="Ling H.Q."/>
            <person name="Wan P."/>
        </authorList>
    </citation>
    <scope>NUCLEOTIDE SEQUENCE</scope>
    <source>
        <strain evidence="2">cv. Jingnong 6</strain>
    </source>
</reference>